<organism evidence="1">
    <name type="scientific">marine sediment metagenome</name>
    <dbReference type="NCBI Taxonomy" id="412755"/>
    <lineage>
        <taxon>unclassified sequences</taxon>
        <taxon>metagenomes</taxon>
        <taxon>ecological metagenomes</taxon>
    </lineage>
</organism>
<evidence type="ECO:0000313" key="1">
    <source>
        <dbReference type="EMBL" id="GAH93054.1"/>
    </source>
</evidence>
<accession>X1KSB8</accession>
<sequence length="50" mass="5798">SDLCILPLEVQFGILIRIPPLTIYQYKIASMMAIEKAYEFYARFNSILPC</sequence>
<dbReference type="AlphaFoldDB" id="X1KSB8"/>
<name>X1KSB8_9ZZZZ</name>
<reference evidence="1" key="1">
    <citation type="journal article" date="2014" name="Front. Microbiol.">
        <title>High frequency of phylogenetically diverse reductive dehalogenase-homologous genes in deep subseafloor sedimentary metagenomes.</title>
        <authorList>
            <person name="Kawai M."/>
            <person name="Futagami T."/>
            <person name="Toyoda A."/>
            <person name="Takaki Y."/>
            <person name="Nishi S."/>
            <person name="Hori S."/>
            <person name="Arai W."/>
            <person name="Tsubouchi T."/>
            <person name="Morono Y."/>
            <person name="Uchiyama I."/>
            <person name="Ito T."/>
            <person name="Fujiyama A."/>
            <person name="Inagaki F."/>
            <person name="Takami H."/>
        </authorList>
    </citation>
    <scope>NUCLEOTIDE SEQUENCE</scope>
    <source>
        <strain evidence="1">Expedition CK06-06</strain>
    </source>
</reference>
<dbReference type="EMBL" id="BARU01046737">
    <property type="protein sequence ID" value="GAH93054.1"/>
    <property type="molecule type" value="Genomic_DNA"/>
</dbReference>
<gene>
    <name evidence="1" type="ORF">S03H2_70363</name>
</gene>
<proteinExistence type="predicted"/>
<feature type="non-terminal residue" evidence="1">
    <location>
        <position position="1"/>
    </location>
</feature>
<protein>
    <submittedName>
        <fullName evidence="1">Uncharacterized protein</fullName>
    </submittedName>
</protein>
<comment type="caution">
    <text evidence="1">The sequence shown here is derived from an EMBL/GenBank/DDBJ whole genome shotgun (WGS) entry which is preliminary data.</text>
</comment>